<dbReference type="AlphaFoldDB" id="A0A699H3V0"/>
<dbReference type="InterPro" id="IPR013103">
    <property type="entry name" value="RVT_2"/>
</dbReference>
<proteinExistence type="predicted"/>
<evidence type="ECO:0000313" key="3">
    <source>
        <dbReference type="EMBL" id="GEX27156.1"/>
    </source>
</evidence>
<name>A0A699H3V0_TANCI</name>
<feature type="region of interest" description="Disordered" evidence="1">
    <location>
        <begin position="604"/>
        <end position="645"/>
    </location>
</feature>
<dbReference type="Pfam" id="PF07727">
    <property type="entry name" value="RVT_2"/>
    <property type="match status" value="1"/>
</dbReference>
<feature type="region of interest" description="Disordered" evidence="1">
    <location>
        <begin position="487"/>
        <end position="567"/>
    </location>
</feature>
<gene>
    <name evidence="3" type="ORF">Tci_299131</name>
    <name evidence="4" type="ORF">Tci_299996</name>
</gene>
<organism evidence="3">
    <name type="scientific">Tanacetum cinerariifolium</name>
    <name type="common">Dalmatian daisy</name>
    <name type="synonym">Chrysanthemum cinerariifolium</name>
    <dbReference type="NCBI Taxonomy" id="118510"/>
    <lineage>
        <taxon>Eukaryota</taxon>
        <taxon>Viridiplantae</taxon>
        <taxon>Streptophyta</taxon>
        <taxon>Embryophyta</taxon>
        <taxon>Tracheophyta</taxon>
        <taxon>Spermatophyta</taxon>
        <taxon>Magnoliopsida</taxon>
        <taxon>eudicotyledons</taxon>
        <taxon>Gunneridae</taxon>
        <taxon>Pentapetalae</taxon>
        <taxon>asterids</taxon>
        <taxon>campanulids</taxon>
        <taxon>Asterales</taxon>
        <taxon>Asteraceae</taxon>
        <taxon>Asteroideae</taxon>
        <taxon>Anthemideae</taxon>
        <taxon>Anthemidinae</taxon>
        <taxon>Tanacetum</taxon>
    </lineage>
</organism>
<protein>
    <submittedName>
        <fullName evidence="3">Retrovirus-related Pol polyprotein from transposon TNT 1-94</fullName>
    </submittedName>
</protein>
<evidence type="ECO:0000256" key="1">
    <source>
        <dbReference type="SAM" id="MobiDB-lite"/>
    </source>
</evidence>
<dbReference type="EMBL" id="BKCJ010099233">
    <property type="protein sequence ID" value="GEX28021.1"/>
    <property type="molecule type" value="Genomic_DNA"/>
</dbReference>
<sequence>MSLGLTFQMKASTSSHPAPQDRWSRDQHIGLVNIIGNPGKGMLTKSMAAKLTAASASECLFADFLSKTEPKNMSEALKHPGSIDAMQKKLNQFYRNKVWNLVPLPYRKIAIGSNWVFRNKKDEHGTTTKNKARLVAQGYSQEEGINYDETFTPVARMEAIRIFLAFATYMNFKVYQMDVKSVFLNGKLKEEVCVKQPPSFESSEFPDYVCKLDKALYGLKQAPRSWNETLSTFLIQNKLDRGRIGFDIKGYSYSDYVGCNMDRKSTSGACQILGESWSVIVPRNSSHWLCPQLKLNMLLLLGVVQWSIRTSSGSFGALLLPLTLFHQLMSQRNATSRNFSSSFQSQTWQRPLTLDFKFFSSTDLDYNNGKYVDHPTPEVLGENYSSTEQVNSIQQLLAYSLITQNEVDIEEIIYSHLITKLLNKSRIKYILYPRFISYALQVLLGSEYTQDKKIRFLPPVLSNFNFIKDLSKVTDIELTSHMIIENNQRDSLSPPPLVAKPKKGKSQTVAPILPKSQGPEASGALSKKRTKPKSKRPPTETKESPPKLTKGSEQSHSEDQTQSSRLRYQSLIRNKGKPLYEEELDTQPMLLTYADVRAIFLSEDEAQESDEEVLTVGDDIDEDPQDDKEVRTSSPKQVHPAASHVQKSASVLSSLNLKRFDNILPLAERDQTDKLVEASMSSLDKSSTTISDIYKGLNVITQLLKEISKTLKDDPSTNQKINEATETFTRISSHIIEVLSLVKGFDFSKLLSTMKSIQDHVVKQEEATTSWMKTSTNMAWNLGSKMSGVELSQTAFKQEISSLRQDTSKIKSMMTEMYAAFQEQIKKAKEEAKLNAISKTKVIKVVRKEAKKLGIHPKEAISTKAGKLFKKAQDVEHEVLKIQHTKKIRKSLKLIKHKYNSYMWTISSRLKPEPITDIKIHLKTKPVVITVYRGTDGKKFNVHKSFLFGAFGISNLDELREIIPKKKYSEQASSQTVRRKWIHIELEPETRIPGLECNRTLPENFPFVNNMVIEEPEYGIFFTNEFSDQAFQRWSDIDKVGMKALVSYLVVVFSSLMNLVNEV</sequence>
<reference evidence="3" key="1">
    <citation type="journal article" date="2019" name="Sci. Rep.">
        <title>Draft genome of Tanacetum cinerariifolium, the natural source of mosquito coil.</title>
        <authorList>
            <person name="Yamashiro T."/>
            <person name="Shiraishi A."/>
            <person name="Satake H."/>
            <person name="Nakayama K."/>
        </authorList>
    </citation>
    <scope>NUCLEOTIDE SEQUENCE</scope>
</reference>
<feature type="compositionally biased region" description="Basic residues" evidence="1">
    <location>
        <begin position="526"/>
        <end position="536"/>
    </location>
</feature>
<dbReference type="EMBL" id="BKCJ010098752">
    <property type="protein sequence ID" value="GEX27156.1"/>
    <property type="molecule type" value="Genomic_DNA"/>
</dbReference>
<evidence type="ECO:0000259" key="2">
    <source>
        <dbReference type="Pfam" id="PF07727"/>
    </source>
</evidence>
<feature type="domain" description="Reverse transcriptase Ty1/copia-type" evidence="2">
    <location>
        <begin position="96"/>
        <end position="241"/>
    </location>
</feature>
<feature type="compositionally biased region" description="Acidic residues" evidence="1">
    <location>
        <begin position="604"/>
        <end position="626"/>
    </location>
</feature>
<evidence type="ECO:0000313" key="4">
    <source>
        <dbReference type="EMBL" id="GEX28021.1"/>
    </source>
</evidence>
<accession>A0A699H3V0</accession>
<comment type="caution">
    <text evidence="3">The sequence shown here is derived from an EMBL/GenBank/DDBJ whole genome shotgun (WGS) entry which is preliminary data.</text>
</comment>